<gene>
    <name evidence="1" type="ORF">A0H81_05462</name>
</gene>
<keyword evidence="2" id="KW-1185">Reference proteome</keyword>
<sequence>MSVAHFRTSQKAASRRSAGWALCTSAPSVDLSSIVIKFPCHDAEPPMTMSFISCYSSENQRSPMVALPGLCLLIIPVATNLA</sequence>
<name>A0A1C7MCK1_GRIFR</name>
<dbReference type="EMBL" id="LUGG01000005">
    <property type="protein sequence ID" value="OBZ74610.1"/>
    <property type="molecule type" value="Genomic_DNA"/>
</dbReference>
<dbReference type="Proteomes" id="UP000092993">
    <property type="component" value="Unassembled WGS sequence"/>
</dbReference>
<reference evidence="1 2" key="1">
    <citation type="submission" date="2016-03" db="EMBL/GenBank/DDBJ databases">
        <title>Whole genome sequencing of Grifola frondosa 9006-11.</title>
        <authorList>
            <person name="Min B."/>
            <person name="Park H."/>
            <person name="Kim J.-G."/>
            <person name="Cho H."/>
            <person name="Oh Y.-L."/>
            <person name="Kong W.-S."/>
            <person name="Choi I.-G."/>
        </authorList>
    </citation>
    <scope>NUCLEOTIDE SEQUENCE [LARGE SCALE GENOMIC DNA]</scope>
    <source>
        <strain evidence="1 2">9006-11</strain>
    </source>
</reference>
<protein>
    <submittedName>
        <fullName evidence="1">Uncharacterized protein</fullName>
    </submittedName>
</protein>
<dbReference type="AlphaFoldDB" id="A0A1C7MCK1"/>
<evidence type="ECO:0000313" key="2">
    <source>
        <dbReference type="Proteomes" id="UP000092993"/>
    </source>
</evidence>
<proteinExistence type="predicted"/>
<comment type="caution">
    <text evidence="1">The sequence shown here is derived from an EMBL/GenBank/DDBJ whole genome shotgun (WGS) entry which is preliminary data.</text>
</comment>
<accession>A0A1C7MCK1</accession>
<evidence type="ECO:0000313" key="1">
    <source>
        <dbReference type="EMBL" id="OBZ74610.1"/>
    </source>
</evidence>
<organism evidence="1 2">
    <name type="scientific">Grifola frondosa</name>
    <name type="common">Maitake</name>
    <name type="synonym">Polyporus frondosus</name>
    <dbReference type="NCBI Taxonomy" id="5627"/>
    <lineage>
        <taxon>Eukaryota</taxon>
        <taxon>Fungi</taxon>
        <taxon>Dikarya</taxon>
        <taxon>Basidiomycota</taxon>
        <taxon>Agaricomycotina</taxon>
        <taxon>Agaricomycetes</taxon>
        <taxon>Polyporales</taxon>
        <taxon>Grifolaceae</taxon>
        <taxon>Grifola</taxon>
    </lineage>
</organism>